<evidence type="ECO:0000256" key="4">
    <source>
        <dbReference type="ARBA" id="ARBA00022664"/>
    </source>
</evidence>
<dbReference type="AlphaFoldDB" id="A0A177EAC4"/>
<dbReference type="GO" id="GO:0031087">
    <property type="term" value="P:deadenylation-independent decapping of nuclear-transcribed mRNA"/>
    <property type="evidence" value="ECO:0007669"/>
    <property type="project" value="TreeGrafter"/>
</dbReference>
<dbReference type="PANTHER" id="PTHR16290">
    <property type="entry name" value="TRANSCRIPTION FACTOR SMIF DECAPPING ENZYME DCP1"/>
    <property type="match status" value="1"/>
</dbReference>
<dbReference type="GO" id="GO:0000932">
    <property type="term" value="C:P-body"/>
    <property type="evidence" value="ECO:0007669"/>
    <property type="project" value="TreeGrafter"/>
</dbReference>
<dbReference type="EMBL" id="LTDL01000042">
    <property type="protein sequence ID" value="OAG28865.1"/>
    <property type="molecule type" value="Genomic_DNA"/>
</dbReference>
<dbReference type="GO" id="GO:0006397">
    <property type="term" value="P:mRNA processing"/>
    <property type="evidence" value="ECO:0007669"/>
    <property type="project" value="UniProtKB-KW"/>
</dbReference>
<evidence type="ECO:0000256" key="1">
    <source>
        <dbReference type="ARBA" id="ARBA00004496"/>
    </source>
</evidence>
<comment type="subcellular location">
    <subcellularLocation>
        <location evidence="1">Cytoplasm</location>
    </subcellularLocation>
</comment>
<keyword evidence="6" id="KW-1185">Reference proteome</keyword>
<protein>
    <recommendedName>
        <fullName evidence="7">mRNA-decapping enzyme 1B</fullName>
    </recommendedName>
</protein>
<dbReference type="PANTHER" id="PTHR16290:SF0">
    <property type="entry name" value="DECAPPING PROTEIN 1, ISOFORM A"/>
    <property type="match status" value="1"/>
</dbReference>
<keyword evidence="3" id="KW-0963">Cytoplasm</keyword>
<dbReference type="InterPro" id="IPR011993">
    <property type="entry name" value="PH-like_dom_sf"/>
</dbReference>
<proteinExistence type="inferred from homology"/>
<evidence type="ECO:0008006" key="7">
    <source>
        <dbReference type="Google" id="ProtNLM"/>
    </source>
</evidence>
<dbReference type="SUPFAM" id="SSF50729">
    <property type="entry name" value="PH domain-like"/>
    <property type="match status" value="1"/>
</dbReference>
<dbReference type="GO" id="GO:0008047">
    <property type="term" value="F:enzyme activator activity"/>
    <property type="evidence" value="ECO:0007669"/>
    <property type="project" value="InterPro"/>
</dbReference>
<accession>A0A177EAC4</accession>
<dbReference type="GO" id="GO:0003729">
    <property type="term" value="F:mRNA binding"/>
    <property type="evidence" value="ECO:0007669"/>
    <property type="project" value="TreeGrafter"/>
</dbReference>
<sequence>MADTKESSNVIIQRLLTVRDSAFSHLLMTSLHVVLMKFEDHWVKNPIEGSVYVYKRTDIPTTAITILNRKSPCDFQMFLDGAVVDIESHDRFIVIKRAVSSKEIEILGFWFYDSQSAIEMSFILFDQLGLLKRSQKLLTVINQEKKALKVKTKSKK</sequence>
<dbReference type="RefSeq" id="XP_067543610.1">
    <property type="nucleotide sequence ID" value="XM_067688422.1"/>
</dbReference>
<dbReference type="GO" id="GO:0000290">
    <property type="term" value="P:deadenylation-dependent decapping of nuclear-transcribed mRNA"/>
    <property type="evidence" value="ECO:0007669"/>
    <property type="project" value="InterPro"/>
</dbReference>
<evidence type="ECO:0000256" key="3">
    <source>
        <dbReference type="ARBA" id="ARBA00022490"/>
    </source>
</evidence>
<dbReference type="VEuPathDB" id="MicrosporidiaDB:NEDG_01004"/>
<evidence type="ECO:0000313" key="5">
    <source>
        <dbReference type="EMBL" id="OAG28865.1"/>
    </source>
</evidence>
<evidence type="ECO:0000256" key="2">
    <source>
        <dbReference type="ARBA" id="ARBA00008778"/>
    </source>
</evidence>
<name>A0A177EAC4_9MICR</name>
<dbReference type="Pfam" id="PF06058">
    <property type="entry name" value="DCP1"/>
    <property type="match status" value="1"/>
</dbReference>
<comment type="similarity">
    <text evidence="2">Belongs to the DCP1 family.</text>
</comment>
<comment type="caution">
    <text evidence="5">The sequence shown here is derived from an EMBL/GenBank/DDBJ whole genome shotgun (WGS) entry which is preliminary data.</text>
</comment>
<dbReference type="STRING" id="1805483.A0A177EAC4"/>
<dbReference type="GeneID" id="93647354"/>
<dbReference type="OrthoDB" id="440673at2759"/>
<dbReference type="InterPro" id="IPR010334">
    <property type="entry name" value="Dcp1"/>
</dbReference>
<keyword evidence="4" id="KW-0507">mRNA processing</keyword>
<reference evidence="5 6" key="1">
    <citation type="submission" date="2016-02" db="EMBL/GenBank/DDBJ databases">
        <title>Discovery of a natural microsporidian pathogen with a broad tissue tropism in Caenorhabditis elegans.</title>
        <authorList>
            <person name="Luallen R.J."/>
            <person name="Reinke A.W."/>
            <person name="Tong L."/>
            <person name="Botts M.R."/>
            <person name="Felix M.-A."/>
            <person name="Troemel E.R."/>
        </authorList>
    </citation>
    <scope>NUCLEOTIDE SEQUENCE [LARGE SCALE GENOMIC DNA]</scope>
    <source>
        <strain evidence="5 6">JUm2807</strain>
    </source>
</reference>
<gene>
    <name evidence="5" type="ORF">NEDG_01004</name>
</gene>
<organism evidence="5 6">
    <name type="scientific">Nematocida displodere</name>
    <dbReference type="NCBI Taxonomy" id="1805483"/>
    <lineage>
        <taxon>Eukaryota</taxon>
        <taxon>Fungi</taxon>
        <taxon>Fungi incertae sedis</taxon>
        <taxon>Microsporidia</taxon>
        <taxon>Nematocida</taxon>
    </lineage>
</organism>
<evidence type="ECO:0000313" key="6">
    <source>
        <dbReference type="Proteomes" id="UP000185944"/>
    </source>
</evidence>
<dbReference type="Gene3D" id="2.30.29.30">
    <property type="entry name" value="Pleckstrin-homology domain (PH domain)/Phosphotyrosine-binding domain (PTB)"/>
    <property type="match status" value="1"/>
</dbReference>
<dbReference type="Proteomes" id="UP000185944">
    <property type="component" value="Unassembled WGS sequence"/>
</dbReference>